<organism evidence="3 4">
    <name type="scientific">Halorubellus litoreus</name>
    <dbReference type="NCBI Taxonomy" id="755308"/>
    <lineage>
        <taxon>Archaea</taxon>
        <taxon>Methanobacteriati</taxon>
        <taxon>Methanobacteriota</taxon>
        <taxon>Stenosarchaea group</taxon>
        <taxon>Halobacteria</taxon>
        <taxon>Halobacteriales</taxon>
        <taxon>Halorubellaceae</taxon>
        <taxon>Halorubellus</taxon>
    </lineage>
</organism>
<sequence length="119" mass="13390">MTLSSLPDRPMTGGEVQSLNEQDNELSVAPANYVPEQDRVFAVYFIRSTRGHAVVFDEGEEGWRVLEAVDDDVENAFAVLQDAVREWADDAEFDDEYVEGETTVDFDDPDAVVDDLDER</sequence>
<feature type="region of interest" description="Disordered" evidence="1">
    <location>
        <begin position="100"/>
        <end position="119"/>
    </location>
</feature>
<protein>
    <recommendedName>
        <fullName evidence="2">DUF7964 domain-containing protein</fullName>
    </recommendedName>
</protein>
<feature type="region of interest" description="Disordered" evidence="1">
    <location>
        <begin position="1"/>
        <end position="30"/>
    </location>
</feature>
<keyword evidence="4" id="KW-1185">Reference proteome</keyword>
<dbReference type="RefSeq" id="WP_336351393.1">
    <property type="nucleotide sequence ID" value="NZ_JAZAQL010000003.1"/>
</dbReference>
<feature type="domain" description="DUF7964" evidence="2">
    <location>
        <begin position="3"/>
        <end position="87"/>
    </location>
</feature>
<gene>
    <name evidence="3" type="ORF">ACFQGB_16390</name>
</gene>
<evidence type="ECO:0000256" key="1">
    <source>
        <dbReference type="SAM" id="MobiDB-lite"/>
    </source>
</evidence>
<dbReference type="AlphaFoldDB" id="A0ABD5VLU4"/>
<dbReference type="Pfam" id="PF25912">
    <property type="entry name" value="DUF7964"/>
    <property type="match status" value="1"/>
</dbReference>
<name>A0ABD5VLU4_9EURY</name>
<dbReference type="InterPro" id="IPR058270">
    <property type="entry name" value="DUF7964"/>
</dbReference>
<accession>A0ABD5VLU4</accession>
<evidence type="ECO:0000313" key="3">
    <source>
        <dbReference type="EMBL" id="MFC6954444.1"/>
    </source>
</evidence>
<dbReference type="EMBL" id="JBHSXN010000003">
    <property type="protein sequence ID" value="MFC6954444.1"/>
    <property type="molecule type" value="Genomic_DNA"/>
</dbReference>
<reference evidence="3 4" key="1">
    <citation type="journal article" date="2019" name="Int. J. Syst. Evol. Microbiol.">
        <title>The Global Catalogue of Microorganisms (GCM) 10K type strain sequencing project: providing services to taxonomists for standard genome sequencing and annotation.</title>
        <authorList>
            <consortium name="The Broad Institute Genomics Platform"/>
            <consortium name="The Broad Institute Genome Sequencing Center for Infectious Disease"/>
            <person name="Wu L."/>
            <person name="Ma J."/>
        </authorList>
    </citation>
    <scope>NUCLEOTIDE SEQUENCE [LARGE SCALE GENOMIC DNA]</scope>
    <source>
        <strain evidence="3 4">GX26</strain>
    </source>
</reference>
<comment type="caution">
    <text evidence="3">The sequence shown here is derived from an EMBL/GenBank/DDBJ whole genome shotgun (WGS) entry which is preliminary data.</text>
</comment>
<evidence type="ECO:0000313" key="4">
    <source>
        <dbReference type="Proteomes" id="UP001596395"/>
    </source>
</evidence>
<proteinExistence type="predicted"/>
<evidence type="ECO:0000259" key="2">
    <source>
        <dbReference type="Pfam" id="PF25912"/>
    </source>
</evidence>
<dbReference type="Proteomes" id="UP001596395">
    <property type="component" value="Unassembled WGS sequence"/>
</dbReference>